<dbReference type="GO" id="GO:0004357">
    <property type="term" value="F:glutamate-cysteine ligase activity"/>
    <property type="evidence" value="ECO:0007669"/>
    <property type="project" value="InterPro"/>
</dbReference>
<gene>
    <name evidence="4" type="ORF">TEA_022148</name>
</gene>
<evidence type="ECO:0000256" key="2">
    <source>
        <dbReference type="ARBA" id="ARBA00022741"/>
    </source>
</evidence>
<dbReference type="InterPro" id="IPR006336">
    <property type="entry name" value="GCS2"/>
</dbReference>
<proteinExistence type="predicted"/>
<dbReference type="GO" id="GO:0006750">
    <property type="term" value="P:glutathione biosynthetic process"/>
    <property type="evidence" value="ECO:0007669"/>
    <property type="project" value="InterPro"/>
</dbReference>
<dbReference type="GO" id="GO:0005524">
    <property type="term" value="F:ATP binding"/>
    <property type="evidence" value="ECO:0007669"/>
    <property type="project" value="UniProtKB-KW"/>
</dbReference>
<reference evidence="4 5" key="1">
    <citation type="journal article" date="2018" name="Proc. Natl. Acad. Sci. U.S.A.">
        <title>Draft genome sequence of Camellia sinensis var. sinensis provides insights into the evolution of the tea genome and tea quality.</title>
        <authorList>
            <person name="Wei C."/>
            <person name="Yang H."/>
            <person name="Wang S."/>
            <person name="Zhao J."/>
            <person name="Liu C."/>
            <person name="Gao L."/>
            <person name="Xia E."/>
            <person name="Lu Y."/>
            <person name="Tai Y."/>
            <person name="She G."/>
            <person name="Sun J."/>
            <person name="Cao H."/>
            <person name="Tong W."/>
            <person name="Gao Q."/>
            <person name="Li Y."/>
            <person name="Deng W."/>
            <person name="Jiang X."/>
            <person name="Wang W."/>
            <person name="Chen Q."/>
            <person name="Zhang S."/>
            <person name="Li H."/>
            <person name="Wu J."/>
            <person name="Wang P."/>
            <person name="Li P."/>
            <person name="Shi C."/>
            <person name="Zheng F."/>
            <person name="Jian J."/>
            <person name="Huang B."/>
            <person name="Shan D."/>
            <person name="Shi M."/>
            <person name="Fang C."/>
            <person name="Yue Y."/>
            <person name="Li F."/>
            <person name="Li D."/>
            <person name="Wei S."/>
            <person name="Han B."/>
            <person name="Jiang C."/>
            <person name="Yin Y."/>
            <person name="Xia T."/>
            <person name="Zhang Z."/>
            <person name="Bennetzen J.L."/>
            <person name="Zhao S."/>
            <person name="Wan X."/>
        </authorList>
    </citation>
    <scope>NUCLEOTIDE SEQUENCE [LARGE SCALE GENOMIC DNA]</scope>
    <source>
        <strain evidence="5">cv. Shuchazao</strain>
        <tissue evidence="4">Leaf</tissue>
    </source>
</reference>
<dbReference type="PANTHER" id="PTHR34378:SF1">
    <property type="entry name" value="GLUTAMATE--CYSTEINE LIGASE, CHLOROPLASTIC"/>
    <property type="match status" value="1"/>
</dbReference>
<evidence type="ECO:0000256" key="3">
    <source>
        <dbReference type="ARBA" id="ARBA00022840"/>
    </source>
</evidence>
<evidence type="ECO:0000313" key="4">
    <source>
        <dbReference type="EMBL" id="THG05607.1"/>
    </source>
</evidence>
<dbReference type="AlphaFoldDB" id="A0A4V3WLP6"/>
<dbReference type="Gene3D" id="3.30.590.20">
    <property type="match status" value="2"/>
</dbReference>
<dbReference type="PANTHER" id="PTHR34378">
    <property type="entry name" value="GLUTAMATE--CYSTEINE LIGASE, CHLOROPLASTIC"/>
    <property type="match status" value="1"/>
</dbReference>
<keyword evidence="1" id="KW-0436">Ligase</keyword>
<keyword evidence="3" id="KW-0067">ATP-binding</keyword>
<dbReference type="InterPro" id="IPR035434">
    <property type="entry name" value="GCL_bact_plant"/>
</dbReference>
<name>A0A4V3WLP6_CAMSN</name>
<keyword evidence="2" id="KW-0547">Nucleotide-binding</keyword>
<organism evidence="4 5">
    <name type="scientific">Camellia sinensis var. sinensis</name>
    <name type="common">China tea</name>
    <dbReference type="NCBI Taxonomy" id="542762"/>
    <lineage>
        <taxon>Eukaryota</taxon>
        <taxon>Viridiplantae</taxon>
        <taxon>Streptophyta</taxon>
        <taxon>Embryophyta</taxon>
        <taxon>Tracheophyta</taxon>
        <taxon>Spermatophyta</taxon>
        <taxon>Magnoliopsida</taxon>
        <taxon>eudicotyledons</taxon>
        <taxon>Gunneridae</taxon>
        <taxon>Pentapetalae</taxon>
        <taxon>asterids</taxon>
        <taxon>Ericales</taxon>
        <taxon>Theaceae</taxon>
        <taxon>Camellia</taxon>
    </lineage>
</organism>
<keyword evidence="5" id="KW-1185">Reference proteome</keyword>
<dbReference type="Proteomes" id="UP000306102">
    <property type="component" value="Unassembled WGS sequence"/>
</dbReference>
<evidence type="ECO:0000313" key="5">
    <source>
        <dbReference type="Proteomes" id="UP000306102"/>
    </source>
</evidence>
<evidence type="ECO:0000256" key="1">
    <source>
        <dbReference type="ARBA" id="ARBA00022598"/>
    </source>
</evidence>
<dbReference type="EMBL" id="SDRB02010588">
    <property type="protein sequence ID" value="THG05607.1"/>
    <property type="molecule type" value="Genomic_DNA"/>
</dbReference>
<protein>
    <submittedName>
        <fullName evidence="4">Uncharacterized protein</fullName>
    </submittedName>
</protein>
<comment type="caution">
    <text evidence="4">The sequence shown here is derived from an EMBL/GenBank/DDBJ whole genome shotgun (WGS) entry which is preliminary data.</text>
</comment>
<sequence length="268" mass="29992">MVSVKLEVENPLKDEHGLFNKHWPWCRGSLDFMSGKLAPIPGELPTLNDWENHLTTIFPEVMLKRYLEIRGADGGPWRRAATPRLVAIPHIHAPFLLGQPKMHRETSPTPTGTVAQLTLRSLIEKYLFQTPLADATHVSHQMTHREAYLAPTGTVAHPTSKSPTVKCHSPTPLPVVILVPQQIWHGGPPTPVQTATQILANDPLAQTEPLDPTHSYHGLERRGFKETGFLNEVAEVYRTGVTPAEKLLEMYHGKWGQSVDPVFEELLY</sequence>
<dbReference type="Pfam" id="PF04107">
    <property type="entry name" value="GCS2"/>
    <property type="match status" value="1"/>
</dbReference>
<dbReference type="STRING" id="542762.A0A4V3WLP6"/>
<accession>A0A4V3WLP6</accession>